<sequence length="168" mass="19796">DSLEPEFSTNEEEDRIQALTGYMLNIFEHGPDTINSDDKFDLEHSDFGDNPDSESDINNRGNFQQQVLLNFYPLYLDYDAFNPFDRLLNKRPRTDHTTLHEWFPWPNRTLELFVWLLKINGVEDIFSVKTTKELDTRLQKLYGIQTFKYKGAFGHTYYVNSLADIISQ</sequence>
<proteinExistence type="predicted"/>
<comment type="caution">
    <text evidence="2">The sequence shown here is derived from an EMBL/GenBank/DDBJ whole genome shotgun (WGS) entry which is preliminary data.</text>
</comment>
<evidence type="ECO:0000256" key="1">
    <source>
        <dbReference type="SAM" id="MobiDB-lite"/>
    </source>
</evidence>
<name>A0A9P5PFS4_9AGAR</name>
<evidence type="ECO:0000313" key="3">
    <source>
        <dbReference type="Proteomes" id="UP000772434"/>
    </source>
</evidence>
<dbReference type="OrthoDB" id="3055005at2759"/>
<feature type="non-terminal residue" evidence="2">
    <location>
        <position position="1"/>
    </location>
</feature>
<dbReference type="AlphaFoldDB" id="A0A9P5PFS4"/>
<dbReference type="EMBL" id="JADNRY010000168">
    <property type="protein sequence ID" value="KAF9062576.1"/>
    <property type="molecule type" value="Genomic_DNA"/>
</dbReference>
<feature type="region of interest" description="Disordered" evidence="1">
    <location>
        <begin position="38"/>
        <end position="58"/>
    </location>
</feature>
<keyword evidence="3" id="KW-1185">Reference proteome</keyword>
<gene>
    <name evidence="2" type="ORF">BDP27DRAFT_1190932</name>
</gene>
<protein>
    <submittedName>
        <fullName evidence="2">Uncharacterized protein</fullName>
    </submittedName>
</protein>
<reference evidence="2" key="1">
    <citation type="submission" date="2020-11" db="EMBL/GenBank/DDBJ databases">
        <authorList>
            <consortium name="DOE Joint Genome Institute"/>
            <person name="Ahrendt S."/>
            <person name="Riley R."/>
            <person name="Andreopoulos W."/>
            <person name="Labutti K."/>
            <person name="Pangilinan J."/>
            <person name="Ruiz-Duenas F.J."/>
            <person name="Barrasa J.M."/>
            <person name="Sanchez-Garcia M."/>
            <person name="Camarero S."/>
            <person name="Miyauchi S."/>
            <person name="Serrano A."/>
            <person name="Linde D."/>
            <person name="Babiker R."/>
            <person name="Drula E."/>
            <person name="Ayuso-Fernandez I."/>
            <person name="Pacheco R."/>
            <person name="Padilla G."/>
            <person name="Ferreira P."/>
            <person name="Barriuso J."/>
            <person name="Kellner H."/>
            <person name="Castanera R."/>
            <person name="Alfaro M."/>
            <person name="Ramirez L."/>
            <person name="Pisabarro A.G."/>
            <person name="Kuo A."/>
            <person name="Tritt A."/>
            <person name="Lipzen A."/>
            <person name="He G."/>
            <person name="Yan M."/>
            <person name="Ng V."/>
            <person name="Cullen D."/>
            <person name="Martin F."/>
            <person name="Rosso M.-N."/>
            <person name="Henrissat B."/>
            <person name="Hibbett D."/>
            <person name="Martinez A.T."/>
            <person name="Grigoriev I.V."/>
        </authorList>
    </citation>
    <scope>NUCLEOTIDE SEQUENCE</scope>
    <source>
        <strain evidence="2">AH 40177</strain>
    </source>
</reference>
<organism evidence="2 3">
    <name type="scientific">Rhodocollybia butyracea</name>
    <dbReference type="NCBI Taxonomy" id="206335"/>
    <lineage>
        <taxon>Eukaryota</taxon>
        <taxon>Fungi</taxon>
        <taxon>Dikarya</taxon>
        <taxon>Basidiomycota</taxon>
        <taxon>Agaricomycotina</taxon>
        <taxon>Agaricomycetes</taxon>
        <taxon>Agaricomycetidae</taxon>
        <taxon>Agaricales</taxon>
        <taxon>Marasmiineae</taxon>
        <taxon>Omphalotaceae</taxon>
        <taxon>Rhodocollybia</taxon>
    </lineage>
</organism>
<feature type="compositionally biased region" description="Basic and acidic residues" evidence="1">
    <location>
        <begin position="38"/>
        <end position="47"/>
    </location>
</feature>
<evidence type="ECO:0000313" key="2">
    <source>
        <dbReference type="EMBL" id="KAF9062576.1"/>
    </source>
</evidence>
<feature type="non-terminal residue" evidence="2">
    <location>
        <position position="168"/>
    </location>
</feature>
<accession>A0A9P5PFS4</accession>
<dbReference type="Proteomes" id="UP000772434">
    <property type="component" value="Unassembled WGS sequence"/>
</dbReference>